<keyword evidence="2" id="KW-1185">Reference proteome</keyword>
<dbReference type="RefSeq" id="WP_183785747.1">
    <property type="nucleotide sequence ID" value="NZ_JACIBS010000001.1"/>
</dbReference>
<proteinExistence type="predicted"/>
<sequence>MTGEATYDESPVTCALCGERGGSEAAAAGMGWLRESDAGRTRWLCPRCVRDHVRDIEGKLPAEYW</sequence>
<accession>A0A839XEP3</accession>
<dbReference type="AlphaFoldDB" id="A0A839XEP3"/>
<evidence type="ECO:0000313" key="1">
    <source>
        <dbReference type="EMBL" id="MBB3661750.1"/>
    </source>
</evidence>
<gene>
    <name evidence="1" type="ORF">FB384_000654</name>
</gene>
<dbReference type="Proteomes" id="UP000564573">
    <property type="component" value="Unassembled WGS sequence"/>
</dbReference>
<comment type="caution">
    <text evidence="1">The sequence shown here is derived from an EMBL/GenBank/DDBJ whole genome shotgun (WGS) entry which is preliminary data.</text>
</comment>
<name>A0A839XEP3_9PSEU</name>
<reference evidence="1 2" key="1">
    <citation type="submission" date="2020-08" db="EMBL/GenBank/DDBJ databases">
        <title>Sequencing the genomes of 1000 actinobacteria strains.</title>
        <authorList>
            <person name="Klenk H.-P."/>
        </authorList>
    </citation>
    <scope>NUCLEOTIDE SEQUENCE [LARGE SCALE GENOMIC DNA]</scope>
    <source>
        <strain evidence="1 2">DSM 45267</strain>
    </source>
</reference>
<organism evidence="1 2">
    <name type="scientific">Prauserella sediminis</name>
    <dbReference type="NCBI Taxonomy" id="577680"/>
    <lineage>
        <taxon>Bacteria</taxon>
        <taxon>Bacillati</taxon>
        <taxon>Actinomycetota</taxon>
        <taxon>Actinomycetes</taxon>
        <taxon>Pseudonocardiales</taxon>
        <taxon>Pseudonocardiaceae</taxon>
        <taxon>Prauserella</taxon>
        <taxon>Prauserella salsuginis group</taxon>
    </lineage>
</organism>
<protein>
    <submittedName>
        <fullName evidence="1">Transposase</fullName>
    </submittedName>
</protein>
<evidence type="ECO:0000313" key="2">
    <source>
        <dbReference type="Proteomes" id="UP000564573"/>
    </source>
</evidence>
<dbReference type="EMBL" id="JACIBS010000001">
    <property type="protein sequence ID" value="MBB3661750.1"/>
    <property type="molecule type" value="Genomic_DNA"/>
</dbReference>